<evidence type="ECO:0000313" key="4">
    <source>
        <dbReference type="Proteomes" id="UP000297540"/>
    </source>
</evidence>
<dbReference type="InterPro" id="IPR001789">
    <property type="entry name" value="Sig_transdc_resp-reg_receiver"/>
</dbReference>
<sequence length="140" mass="15865">MSPNNTKTVSVLLVDDDEINNFISIKLIKKALTNTDIMACLNGRFAIDQLVEIQRKDPSQLPDYILLDINMPIMNGWEFLDEYKRINLDPLGKSKIFIISSSVFSNDINKARSYPLVKDFISKPLNVDKIKELFGVTEGA</sequence>
<dbReference type="Pfam" id="PF00072">
    <property type="entry name" value="Response_reg"/>
    <property type="match status" value="1"/>
</dbReference>
<dbReference type="PROSITE" id="PS50110">
    <property type="entry name" value="RESPONSE_REGULATORY"/>
    <property type="match status" value="1"/>
</dbReference>
<dbReference type="AlphaFoldDB" id="A0A4Y8SGP7"/>
<proteinExistence type="predicted"/>
<feature type="domain" description="Response regulatory" evidence="2">
    <location>
        <begin position="10"/>
        <end position="138"/>
    </location>
</feature>
<dbReference type="OrthoDB" id="1121174at2"/>
<dbReference type="InterPro" id="IPR052893">
    <property type="entry name" value="TCS_response_regulator"/>
</dbReference>
<evidence type="ECO:0000256" key="1">
    <source>
        <dbReference type="PROSITE-ProRule" id="PRU00169"/>
    </source>
</evidence>
<keyword evidence="4" id="KW-1185">Reference proteome</keyword>
<gene>
    <name evidence="3" type="ORF">E2R66_10650</name>
</gene>
<reference evidence="3 4" key="1">
    <citation type="journal article" date="2017" name="Int. J. Syst. Evol. Microbiol.">
        <title>Mucilaginibacterpsychrotolerans sp. nov., isolated from peatlands.</title>
        <authorList>
            <person name="Deng Y."/>
            <person name="Shen L."/>
            <person name="Xu B."/>
            <person name="Liu Y."/>
            <person name="Gu Z."/>
            <person name="Liu H."/>
            <person name="Zhou Y."/>
        </authorList>
    </citation>
    <scope>NUCLEOTIDE SEQUENCE [LARGE SCALE GENOMIC DNA]</scope>
    <source>
        <strain evidence="3 4">NH7-4</strain>
    </source>
</reference>
<dbReference type="InterPro" id="IPR011006">
    <property type="entry name" value="CheY-like_superfamily"/>
</dbReference>
<dbReference type="Gene3D" id="3.40.50.2300">
    <property type="match status" value="1"/>
</dbReference>
<dbReference type="RefSeq" id="WP_133229039.1">
    <property type="nucleotide sequence ID" value="NZ_SOZE01000008.1"/>
</dbReference>
<evidence type="ECO:0000313" key="3">
    <source>
        <dbReference type="EMBL" id="TFF38032.1"/>
    </source>
</evidence>
<dbReference type="SUPFAM" id="SSF52172">
    <property type="entry name" value="CheY-like"/>
    <property type="match status" value="1"/>
</dbReference>
<evidence type="ECO:0000259" key="2">
    <source>
        <dbReference type="PROSITE" id="PS50110"/>
    </source>
</evidence>
<organism evidence="3 4">
    <name type="scientific">Mucilaginibacter psychrotolerans</name>
    <dbReference type="NCBI Taxonomy" id="1524096"/>
    <lineage>
        <taxon>Bacteria</taxon>
        <taxon>Pseudomonadati</taxon>
        <taxon>Bacteroidota</taxon>
        <taxon>Sphingobacteriia</taxon>
        <taxon>Sphingobacteriales</taxon>
        <taxon>Sphingobacteriaceae</taxon>
        <taxon>Mucilaginibacter</taxon>
    </lineage>
</organism>
<accession>A0A4Y8SGP7</accession>
<name>A0A4Y8SGP7_9SPHI</name>
<dbReference type="EMBL" id="SOZE01000008">
    <property type="protein sequence ID" value="TFF38032.1"/>
    <property type="molecule type" value="Genomic_DNA"/>
</dbReference>
<feature type="modified residue" description="4-aspartylphosphate" evidence="1">
    <location>
        <position position="68"/>
    </location>
</feature>
<dbReference type="PANTHER" id="PTHR44520:SF2">
    <property type="entry name" value="RESPONSE REGULATOR RCP1"/>
    <property type="match status" value="1"/>
</dbReference>
<keyword evidence="1" id="KW-0597">Phosphoprotein</keyword>
<dbReference type="PANTHER" id="PTHR44520">
    <property type="entry name" value="RESPONSE REGULATOR RCP1-RELATED"/>
    <property type="match status" value="1"/>
</dbReference>
<dbReference type="SMART" id="SM00448">
    <property type="entry name" value="REC"/>
    <property type="match status" value="1"/>
</dbReference>
<dbReference type="GO" id="GO:0000160">
    <property type="term" value="P:phosphorelay signal transduction system"/>
    <property type="evidence" value="ECO:0007669"/>
    <property type="project" value="InterPro"/>
</dbReference>
<dbReference type="Proteomes" id="UP000297540">
    <property type="component" value="Unassembled WGS sequence"/>
</dbReference>
<protein>
    <submittedName>
        <fullName evidence="3">Response regulator</fullName>
    </submittedName>
</protein>
<comment type="caution">
    <text evidence="3">The sequence shown here is derived from an EMBL/GenBank/DDBJ whole genome shotgun (WGS) entry which is preliminary data.</text>
</comment>